<reference evidence="7 8" key="1">
    <citation type="submission" date="2014-04" db="EMBL/GenBank/DDBJ databases">
        <authorList>
            <consortium name="DOE Joint Genome Institute"/>
            <person name="Kuo A."/>
            <person name="Zuccaro A."/>
            <person name="Kohler A."/>
            <person name="Nagy L.G."/>
            <person name="Floudas D."/>
            <person name="Copeland A."/>
            <person name="Barry K.W."/>
            <person name="Cichocki N."/>
            <person name="Veneault-Fourrey C."/>
            <person name="LaButti K."/>
            <person name="Lindquist E.A."/>
            <person name="Lipzen A."/>
            <person name="Lundell T."/>
            <person name="Morin E."/>
            <person name="Murat C."/>
            <person name="Sun H."/>
            <person name="Tunlid A."/>
            <person name="Henrissat B."/>
            <person name="Grigoriev I.V."/>
            <person name="Hibbett D.S."/>
            <person name="Martin F."/>
            <person name="Nordberg H.P."/>
            <person name="Cantor M.N."/>
            <person name="Hua S.X."/>
        </authorList>
    </citation>
    <scope>NUCLEOTIDE SEQUENCE [LARGE SCALE GENOMIC DNA]</scope>
    <source>
        <strain evidence="7 8">MAFF 305830</strain>
    </source>
</reference>
<evidence type="ECO:0000256" key="3">
    <source>
        <dbReference type="ARBA" id="ARBA00021502"/>
    </source>
</evidence>
<evidence type="ECO:0000256" key="5">
    <source>
        <dbReference type="SAM" id="MobiDB-lite"/>
    </source>
</evidence>
<dbReference type="GO" id="GO:0006364">
    <property type="term" value="P:rRNA processing"/>
    <property type="evidence" value="ECO:0007669"/>
    <property type="project" value="TreeGrafter"/>
</dbReference>
<keyword evidence="8" id="KW-1185">Reference proteome</keyword>
<evidence type="ECO:0000313" key="8">
    <source>
        <dbReference type="Proteomes" id="UP000054097"/>
    </source>
</evidence>
<dbReference type="OrthoDB" id="20900at2759"/>
<dbReference type="InterPro" id="IPR012583">
    <property type="entry name" value="RIX1_N"/>
</dbReference>
<comment type="subcellular location">
    <subcellularLocation>
        <location evidence="1">Nucleus</location>
    </subcellularLocation>
</comment>
<dbReference type="STRING" id="933852.A0A0C3BD68"/>
<evidence type="ECO:0000256" key="4">
    <source>
        <dbReference type="ARBA" id="ARBA00023242"/>
    </source>
</evidence>
<dbReference type="Pfam" id="PF08167">
    <property type="entry name" value="RIX1"/>
    <property type="match status" value="1"/>
</dbReference>
<dbReference type="PANTHER" id="PTHR34105">
    <property type="entry name" value="PROLINE-, GLUTAMIC ACID- AND LEUCINE-RICH PROTEIN 1"/>
    <property type="match status" value="1"/>
</dbReference>
<dbReference type="PANTHER" id="PTHR34105:SF1">
    <property type="entry name" value="PROLINE-, GLUTAMIC ACID- AND LEUCINE-RICH PROTEIN 1"/>
    <property type="match status" value="1"/>
</dbReference>
<evidence type="ECO:0000256" key="1">
    <source>
        <dbReference type="ARBA" id="ARBA00004123"/>
    </source>
</evidence>
<dbReference type="EMBL" id="KN824288">
    <property type="protein sequence ID" value="KIM29396.1"/>
    <property type="molecule type" value="Genomic_DNA"/>
</dbReference>
<proteinExistence type="inferred from homology"/>
<dbReference type="HOGENOM" id="CLU_019530_0_0_1"/>
<organism evidence="7 8">
    <name type="scientific">Serendipita vermifera MAFF 305830</name>
    <dbReference type="NCBI Taxonomy" id="933852"/>
    <lineage>
        <taxon>Eukaryota</taxon>
        <taxon>Fungi</taxon>
        <taxon>Dikarya</taxon>
        <taxon>Basidiomycota</taxon>
        <taxon>Agaricomycotina</taxon>
        <taxon>Agaricomycetes</taxon>
        <taxon>Sebacinales</taxon>
        <taxon>Serendipitaceae</taxon>
        <taxon>Serendipita</taxon>
    </lineage>
</organism>
<dbReference type="InterPro" id="IPR016024">
    <property type="entry name" value="ARM-type_fold"/>
</dbReference>
<dbReference type="SUPFAM" id="SSF48371">
    <property type="entry name" value="ARM repeat"/>
    <property type="match status" value="1"/>
</dbReference>
<gene>
    <name evidence="7" type="ORF">M408DRAFT_112641</name>
</gene>
<comment type="similarity">
    <text evidence="2">Belongs to the RIX1/PELP1 family.</text>
</comment>
<evidence type="ECO:0000259" key="6">
    <source>
        <dbReference type="Pfam" id="PF08167"/>
    </source>
</evidence>
<keyword evidence="4" id="KW-0539">Nucleus</keyword>
<sequence>MQHENPVENLLQLQLSSDALAVLYLPSILSVLSPVHFSSDATASSSKAGGVSQVAPMTPALLNKWCTRVLSLMQSKDTGARWAGICLARKTGELRRDVVVEYAQRWISLTLPSLSRTEPLPVWKASIDLLVFIFMATSHLSEFRRQVSTPTVPKLSSALLELSSKGDTKLNLLILSSLATLISKFPTLHRSLIPQINSLIMPYLAGSFPPAYPSTMVQAAAHLLATMHHTEGKVGGPLAWRNTMDSVLYEAWKCVGLLQSSLVRDVPPTFTPKKVFEFPLVSNDPLVAIQVLLARLNNMIVAIDALFRINPSRPVLVPIATLANVTIRLLRSTGHVSISQKQGDAVRIQLERQVVPELVKAGASLACILVTSLRKNMTPHSTPILSSMVYQLELDMSPSRRYHLFQCLTTVMDHINSHAPLLPARIFRAVVPSLSPLLPTTRAIDSVATATGDNEGGRKGKGKKRKGFEGDESLVGGGEGTMPMDPEEGNVILQALEVLRRVLRMLYLPASLHSLGTRLLLSLHSHITSNPPSDMGGVVQGTNVAFHTALQAKLIELQGELSLGTAGHAWRGMNLTIQLLSKGDEDTQVSNATESTLRLIDALIHPRLPPPTLRKLPAPESLMLFNHEETREEKEERVAMRLQDGMGLGMDVEVQEVITDAPVQLTREEGTRVNPADNVNGAAVVHAMDVEVDALKPLSAIPIPQPTIWTQEPTSTREEGSVQSDMMAQTPKGFGFGSRIAPEETIAIPIYQPALQTTSVHTVVTQTTKTIESTQPQFADPGEMSDEGSLPSIDMGSDSE</sequence>
<protein>
    <recommendedName>
        <fullName evidence="3">Pre-rRNA-processing protein RIX1</fullName>
    </recommendedName>
</protein>
<feature type="domain" description="Pre-rRNA-processing protein RIX1 N-terminal" evidence="6">
    <location>
        <begin position="10"/>
        <end position="208"/>
    </location>
</feature>
<dbReference type="Proteomes" id="UP000054097">
    <property type="component" value="Unassembled WGS sequence"/>
</dbReference>
<dbReference type="GO" id="GO:0005634">
    <property type="term" value="C:nucleus"/>
    <property type="evidence" value="ECO:0007669"/>
    <property type="project" value="UniProtKB-SubCell"/>
</dbReference>
<accession>A0A0C3BD68</accession>
<evidence type="ECO:0000256" key="2">
    <source>
        <dbReference type="ARBA" id="ARBA00010511"/>
    </source>
</evidence>
<dbReference type="AlphaFoldDB" id="A0A0C3BD68"/>
<feature type="region of interest" description="Disordered" evidence="5">
    <location>
        <begin position="448"/>
        <end position="486"/>
    </location>
</feature>
<name>A0A0C3BD68_SERVB</name>
<evidence type="ECO:0000313" key="7">
    <source>
        <dbReference type="EMBL" id="KIM29396.1"/>
    </source>
</evidence>
<feature type="region of interest" description="Disordered" evidence="5">
    <location>
        <begin position="770"/>
        <end position="800"/>
    </location>
</feature>
<reference evidence="8" key="2">
    <citation type="submission" date="2015-01" db="EMBL/GenBank/DDBJ databases">
        <title>Evolutionary Origins and Diversification of the Mycorrhizal Mutualists.</title>
        <authorList>
            <consortium name="DOE Joint Genome Institute"/>
            <consortium name="Mycorrhizal Genomics Consortium"/>
            <person name="Kohler A."/>
            <person name="Kuo A."/>
            <person name="Nagy L.G."/>
            <person name="Floudas D."/>
            <person name="Copeland A."/>
            <person name="Barry K.W."/>
            <person name="Cichocki N."/>
            <person name="Veneault-Fourrey C."/>
            <person name="LaButti K."/>
            <person name="Lindquist E.A."/>
            <person name="Lipzen A."/>
            <person name="Lundell T."/>
            <person name="Morin E."/>
            <person name="Murat C."/>
            <person name="Riley R."/>
            <person name="Ohm R."/>
            <person name="Sun H."/>
            <person name="Tunlid A."/>
            <person name="Henrissat B."/>
            <person name="Grigoriev I.V."/>
            <person name="Hibbett D.S."/>
            <person name="Martin F."/>
        </authorList>
    </citation>
    <scope>NUCLEOTIDE SEQUENCE [LARGE SCALE GENOMIC DNA]</scope>
    <source>
        <strain evidence="8">MAFF 305830</strain>
    </source>
</reference>